<feature type="compositionally biased region" description="Pro residues" evidence="8">
    <location>
        <begin position="353"/>
        <end position="365"/>
    </location>
</feature>
<dbReference type="InterPro" id="IPR000923">
    <property type="entry name" value="BlueCu_1"/>
</dbReference>
<dbReference type="EMBL" id="BMOO01000002">
    <property type="protein sequence ID" value="GGM63463.1"/>
    <property type="molecule type" value="Genomic_DNA"/>
</dbReference>
<keyword evidence="13" id="KW-1185">Reference proteome</keyword>
<feature type="binding site" evidence="7">
    <location>
        <position position="237"/>
    </location>
    <ligand>
        <name>Cu cation</name>
        <dbReference type="ChEBI" id="CHEBI:23378"/>
    </ligand>
</feature>
<comment type="subcellular location">
    <subcellularLocation>
        <location evidence="1">Membrane</location>
    </subcellularLocation>
</comment>
<keyword evidence="3 7" id="KW-0479">Metal-binding</keyword>
<dbReference type="GO" id="GO:0005507">
    <property type="term" value="F:copper ion binding"/>
    <property type="evidence" value="ECO:0007669"/>
    <property type="project" value="InterPro"/>
</dbReference>
<dbReference type="Gene3D" id="2.60.40.420">
    <property type="entry name" value="Cupredoxins - blue copper proteins"/>
    <property type="match status" value="2"/>
</dbReference>
<feature type="binding site" evidence="7">
    <location>
        <position position="285"/>
    </location>
    <ligand>
        <name>Cu cation</name>
        <dbReference type="ChEBI" id="CHEBI:23378"/>
    </ligand>
</feature>
<feature type="binding site" evidence="7">
    <location>
        <position position="280"/>
    </location>
    <ligand>
        <name>Cu cation</name>
        <dbReference type="ChEBI" id="CHEBI:23378"/>
    </ligand>
</feature>
<dbReference type="AlphaFoldDB" id="A0A830FN42"/>
<evidence type="ECO:0000256" key="3">
    <source>
        <dbReference type="ARBA" id="ARBA00022723"/>
    </source>
</evidence>
<dbReference type="PANTHER" id="PTHR34192">
    <property type="entry name" value="PLASTOCYANIN MAJOR ISOFORM, CHLOROPLASTIC-RELATED"/>
    <property type="match status" value="1"/>
</dbReference>
<dbReference type="GO" id="GO:0009055">
    <property type="term" value="F:electron transfer activity"/>
    <property type="evidence" value="ECO:0007669"/>
    <property type="project" value="InterPro"/>
</dbReference>
<dbReference type="PRINTS" id="PR00157">
    <property type="entry name" value="PLASTOCYANIN"/>
</dbReference>
<dbReference type="EMBL" id="JAGGKO010000002">
    <property type="protein sequence ID" value="MBP1954734.1"/>
    <property type="molecule type" value="Genomic_DNA"/>
</dbReference>
<evidence type="ECO:0000313" key="12">
    <source>
        <dbReference type="EMBL" id="MBP1954734.1"/>
    </source>
</evidence>
<reference evidence="12" key="3">
    <citation type="submission" date="2021-03" db="EMBL/GenBank/DDBJ databases">
        <title>Genomic Encyclopedia of Type Strains, Phase IV (KMG-IV): sequencing the most valuable type-strain genomes for metagenomic binning, comparative biology and taxonomic classification.</title>
        <authorList>
            <person name="Goeker M."/>
        </authorList>
    </citation>
    <scope>NUCLEOTIDE SEQUENCE</scope>
    <source>
        <strain evidence="12">DSM 22443</strain>
    </source>
</reference>
<evidence type="ECO:0000256" key="7">
    <source>
        <dbReference type="PIRSR" id="PIRSR602387-1"/>
    </source>
</evidence>
<dbReference type="Pfam" id="PF00127">
    <property type="entry name" value="Copper-bind"/>
    <property type="match status" value="2"/>
</dbReference>
<evidence type="ECO:0000256" key="6">
    <source>
        <dbReference type="ARBA" id="ARBA00023136"/>
    </source>
</evidence>
<dbReference type="InterPro" id="IPR017533">
    <property type="entry name" value="Halocyanin"/>
</dbReference>
<dbReference type="RefSeq" id="WP_188870850.1">
    <property type="nucleotide sequence ID" value="NZ_BMOO01000002.1"/>
</dbReference>
<organism evidence="11 13">
    <name type="scientific">Halarchaeum rubridurum</name>
    <dbReference type="NCBI Taxonomy" id="489911"/>
    <lineage>
        <taxon>Archaea</taxon>
        <taxon>Methanobacteriati</taxon>
        <taxon>Methanobacteriota</taxon>
        <taxon>Stenosarchaea group</taxon>
        <taxon>Halobacteria</taxon>
        <taxon>Halobacteriales</taxon>
        <taxon>Halobacteriaceae</taxon>
    </lineage>
</organism>
<dbReference type="InterPro" id="IPR008972">
    <property type="entry name" value="Cupredoxin"/>
</dbReference>
<evidence type="ECO:0000313" key="11">
    <source>
        <dbReference type="EMBL" id="GGM63463.1"/>
    </source>
</evidence>
<keyword evidence="9" id="KW-0812">Transmembrane</keyword>
<keyword evidence="2" id="KW-0813">Transport</keyword>
<dbReference type="OrthoDB" id="194564at2157"/>
<dbReference type="CDD" id="cd04220">
    <property type="entry name" value="Halocyanin"/>
    <property type="match status" value="2"/>
</dbReference>
<gene>
    <name evidence="11" type="ORF">GCM10009017_11930</name>
    <name evidence="12" type="ORF">J2752_001646</name>
</gene>
<dbReference type="PROSITE" id="PS00196">
    <property type="entry name" value="COPPER_BLUE"/>
    <property type="match status" value="2"/>
</dbReference>
<reference evidence="11" key="1">
    <citation type="journal article" date="2014" name="Int. J. Syst. Evol. Microbiol.">
        <title>Complete genome sequence of Corynebacterium casei LMG S-19264T (=DSM 44701T), isolated from a smear-ripened cheese.</title>
        <authorList>
            <consortium name="US DOE Joint Genome Institute (JGI-PGF)"/>
            <person name="Walter F."/>
            <person name="Albersmeier A."/>
            <person name="Kalinowski J."/>
            <person name="Ruckert C."/>
        </authorList>
    </citation>
    <scope>NUCLEOTIDE SEQUENCE</scope>
    <source>
        <strain evidence="11">JCM 16108</strain>
    </source>
</reference>
<feature type="region of interest" description="Disordered" evidence="8">
    <location>
        <begin position="348"/>
        <end position="372"/>
    </location>
</feature>
<dbReference type="InterPro" id="IPR028871">
    <property type="entry name" value="BlueCu_1_BS"/>
</dbReference>
<dbReference type="GO" id="GO:0016020">
    <property type="term" value="C:membrane"/>
    <property type="evidence" value="ECO:0007669"/>
    <property type="project" value="UniProtKB-SubCell"/>
</dbReference>
<feature type="domain" description="Blue (type 1) copper" evidence="10">
    <location>
        <begin position="69"/>
        <end position="156"/>
    </location>
</feature>
<evidence type="ECO:0000256" key="1">
    <source>
        <dbReference type="ARBA" id="ARBA00004370"/>
    </source>
</evidence>
<dbReference type="PANTHER" id="PTHR34192:SF10">
    <property type="entry name" value="PLASTOCYANIN MAJOR ISOFORM, CHLOROPLASTIC-RELATED"/>
    <property type="match status" value="1"/>
</dbReference>
<feature type="binding site" evidence="7">
    <location>
        <position position="277"/>
    </location>
    <ligand>
        <name>Cu cation</name>
        <dbReference type="ChEBI" id="CHEBI:23378"/>
    </ligand>
</feature>
<evidence type="ECO:0000256" key="4">
    <source>
        <dbReference type="ARBA" id="ARBA00022982"/>
    </source>
</evidence>
<dbReference type="Proteomes" id="UP000614609">
    <property type="component" value="Unassembled WGS sequence"/>
</dbReference>
<evidence type="ECO:0000259" key="10">
    <source>
        <dbReference type="Pfam" id="PF00127"/>
    </source>
</evidence>
<keyword evidence="4" id="KW-0249">Electron transport</keyword>
<evidence type="ECO:0000256" key="9">
    <source>
        <dbReference type="SAM" id="Phobius"/>
    </source>
</evidence>
<comment type="caution">
    <text evidence="11">The sequence shown here is derived from an EMBL/GenBank/DDBJ whole genome shotgun (WGS) entry which is preliminary data.</text>
</comment>
<dbReference type="InterPro" id="IPR002387">
    <property type="entry name" value="Plastocyanin"/>
</dbReference>
<dbReference type="PROSITE" id="PS51318">
    <property type="entry name" value="TAT"/>
    <property type="match status" value="1"/>
</dbReference>
<evidence type="ECO:0000313" key="13">
    <source>
        <dbReference type="Proteomes" id="UP000614609"/>
    </source>
</evidence>
<evidence type="ECO:0000256" key="5">
    <source>
        <dbReference type="ARBA" id="ARBA00023008"/>
    </source>
</evidence>
<evidence type="ECO:0000256" key="2">
    <source>
        <dbReference type="ARBA" id="ARBA00022448"/>
    </source>
</evidence>
<feature type="domain" description="Blue (type 1) copper" evidence="10">
    <location>
        <begin position="204"/>
        <end position="291"/>
    </location>
</feature>
<dbReference type="InterPro" id="IPR006311">
    <property type="entry name" value="TAT_signal"/>
</dbReference>
<dbReference type="SUPFAM" id="SSF49503">
    <property type="entry name" value="Cupredoxins"/>
    <property type="match status" value="2"/>
</dbReference>
<dbReference type="Proteomes" id="UP000765891">
    <property type="component" value="Unassembled WGS sequence"/>
</dbReference>
<accession>A0A830FN42</accession>
<reference evidence="11" key="2">
    <citation type="submission" date="2020-09" db="EMBL/GenBank/DDBJ databases">
        <authorList>
            <person name="Sun Q."/>
            <person name="Ohkuma M."/>
        </authorList>
    </citation>
    <scope>NUCLEOTIDE SEQUENCE</scope>
    <source>
        <strain evidence="11">JCM 16108</strain>
    </source>
</reference>
<keyword evidence="5 7" id="KW-0186">Copper</keyword>
<comment type="cofactor">
    <cofactor evidence="7">
        <name>Cu(2+)</name>
        <dbReference type="ChEBI" id="CHEBI:29036"/>
    </cofactor>
    <text evidence="7">The crystal structure with reduced Cu(1+) has also been determined.</text>
</comment>
<keyword evidence="9" id="KW-1133">Transmembrane helix</keyword>
<sequence length="412" mass="42923">MSDRRYSRRRFLRDASAVAATLGASTGLSAAASDPYGGWFTGDARGAATENYDGTTVDKTGQDAVTVQVGAQGNGGSYAYAPPAVKISPGTEVTFEWVSNTHDIQVESAPSGASWEGVDTIENEGYTHSHTFETAGVYKYYCTPHLSLGMKGAIVVGGSGGGGGGSTSPEWGEWFTDSARGGAVGNYDGSTVDKTGQDAVTVQVGADGNGGSYAYAPPAVKISPGTEVTFEWVSNTHDIQVESKPTGSSWSGVSSIENEGYTHSHTFETSGTYTYYCTPHLSMGMKGGIFVTGTSAAGGGGGGGGVLPDLNWWNVAWIAGPSVVAIPSILAYLLWDYHRAGAFDGLLGRGEAGPPPETPEAPPATPERELGHDEYDPWGTATLLAVYFVIISVAWALMYFVEFLGNGPHIFG</sequence>
<protein>
    <submittedName>
        <fullName evidence="12">Halocyanin-like protein</fullName>
    </submittedName>
</protein>
<feature type="transmembrane region" description="Helical" evidence="9">
    <location>
        <begin position="312"/>
        <end position="335"/>
    </location>
</feature>
<evidence type="ECO:0000256" key="8">
    <source>
        <dbReference type="SAM" id="MobiDB-lite"/>
    </source>
</evidence>
<keyword evidence="6 9" id="KW-0472">Membrane</keyword>
<feature type="transmembrane region" description="Helical" evidence="9">
    <location>
        <begin position="378"/>
        <end position="401"/>
    </location>
</feature>
<name>A0A830FN42_9EURY</name>
<proteinExistence type="predicted"/>
<dbReference type="NCBIfam" id="TIGR03102">
    <property type="entry name" value="halo_cynanin"/>
    <property type="match status" value="2"/>
</dbReference>